<feature type="region of interest" description="Disordered" evidence="1">
    <location>
        <begin position="81"/>
        <end position="112"/>
    </location>
</feature>
<feature type="domain" description="J" evidence="2">
    <location>
        <begin position="9"/>
        <end position="74"/>
    </location>
</feature>
<evidence type="ECO:0000256" key="1">
    <source>
        <dbReference type="SAM" id="MobiDB-lite"/>
    </source>
</evidence>
<dbReference type="PRINTS" id="PR00625">
    <property type="entry name" value="JDOMAIN"/>
</dbReference>
<keyword evidence="4" id="KW-1185">Reference proteome</keyword>
<dbReference type="PANTHER" id="PTHR43908">
    <property type="entry name" value="AT29763P-RELATED"/>
    <property type="match status" value="1"/>
</dbReference>
<dbReference type="GO" id="GO:0030544">
    <property type="term" value="F:Hsp70 protein binding"/>
    <property type="evidence" value="ECO:0007669"/>
    <property type="project" value="TreeGrafter"/>
</dbReference>
<dbReference type="PROSITE" id="PS50076">
    <property type="entry name" value="DNAJ_2"/>
    <property type="match status" value="1"/>
</dbReference>
<dbReference type="InterPro" id="IPR051100">
    <property type="entry name" value="DnaJ_subfamily_B/C"/>
</dbReference>
<sequence>MAPSAITEDYYMILGVNPSAGLELIKKSYRALALRLHPDRNPEPGATEAFQRKLARTYETLNNESERRKYDLIYPSLKGKIASSQQTQEPNKASVPESTASETAQIAALHKSKQERVTRWRTSKMVFDTSISEVERVIRKLEQEIKGLVSISAAEAAEEAQKNSWRR</sequence>
<evidence type="ECO:0000313" key="4">
    <source>
        <dbReference type="Proteomes" id="UP000758155"/>
    </source>
</evidence>
<name>A0A9P4WKD5_9PLEO</name>
<evidence type="ECO:0000313" key="3">
    <source>
        <dbReference type="EMBL" id="KAF3034663.1"/>
    </source>
</evidence>
<dbReference type="Pfam" id="PF00226">
    <property type="entry name" value="DnaJ"/>
    <property type="match status" value="1"/>
</dbReference>
<dbReference type="GO" id="GO:0071218">
    <property type="term" value="P:cellular response to misfolded protein"/>
    <property type="evidence" value="ECO:0007669"/>
    <property type="project" value="TreeGrafter"/>
</dbReference>
<dbReference type="Proteomes" id="UP000758155">
    <property type="component" value="Unassembled WGS sequence"/>
</dbReference>
<dbReference type="EMBL" id="SWKV01000065">
    <property type="protein sequence ID" value="KAF3034663.1"/>
    <property type="molecule type" value="Genomic_DNA"/>
</dbReference>
<evidence type="ECO:0000259" key="2">
    <source>
        <dbReference type="PROSITE" id="PS50076"/>
    </source>
</evidence>
<dbReference type="Gene3D" id="1.10.287.110">
    <property type="entry name" value="DnaJ domain"/>
    <property type="match status" value="1"/>
</dbReference>
<protein>
    <recommendedName>
        <fullName evidence="2">J domain-containing protein</fullName>
    </recommendedName>
</protein>
<dbReference type="SMART" id="SM00271">
    <property type="entry name" value="DnaJ"/>
    <property type="match status" value="1"/>
</dbReference>
<dbReference type="AlphaFoldDB" id="A0A9P4WKD5"/>
<dbReference type="SUPFAM" id="SSF46565">
    <property type="entry name" value="Chaperone J-domain"/>
    <property type="match status" value="1"/>
</dbReference>
<reference evidence="3" key="1">
    <citation type="submission" date="2019-04" db="EMBL/GenBank/DDBJ databases">
        <title>Sequencing of skin fungus with MAO and IRED activity.</title>
        <authorList>
            <person name="Marsaioli A.J."/>
            <person name="Bonatto J.M.C."/>
            <person name="Reis Junior O."/>
        </authorList>
    </citation>
    <scope>NUCLEOTIDE SEQUENCE</scope>
    <source>
        <strain evidence="3">28M1</strain>
    </source>
</reference>
<dbReference type="GO" id="GO:0005789">
    <property type="term" value="C:endoplasmic reticulum membrane"/>
    <property type="evidence" value="ECO:0007669"/>
    <property type="project" value="TreeGrafter"/>
</dbReference>
<dbReference type="OrthoDB" id="442087at2759"/>
<dbReference type="PANTHER" id="PTHR43908:SF3">
    <property type="entry name" value="AT29763P-RELATED"/>
    <property type="match status" value="1"/>
</dbReference>
<proteinExistence type="predicted"/>
<accession>A0A9P4WKD5</accession>
<dbReference type="CDD" id="cd06257">
    <property type="entry name" value="DnaJ"/>
    <property type="match status" value="1"/>
</dbReference>
<dbReference type="InterPro" id="IPR001623">
    <property type="entry name" value="DnaJ_domain"/>
</dbReference>
<organism evidence="3 4">
    <name type="scientific">Didymella heteroderae</name>
    <dbReference type="NCBI Taxonomy" id="1769908"/>
    <lineage>
        <taxon>Eukaryota</taxon>
        <taxon>Fungi</taxon>
        <taxon>Dikarya</taxon>
        <taxon>Ascomycota</taxon>
        <taxon>Pezizomycotina</taxon>
        <taxon>Dothideomycetes</taxon>
        <taxon>Pleosporomycetidae</taxon>
        <taxon>Pleosporales</taxon>
        <taxon>Pleosporineae</taxon>
        <taxon>Didymellaceae</taxon>
        <taxon>Didymella</taxon>
    </lineage>
</organism>
<comment type="caution">
    <text evidence="3">The sequence shown here is derived from an EMBL/GenBank/DDBJ whole genome shotgun (WGS) entry which is preliminary data.</text>
</comment>
<dbReference type="InterPro" id="IPR036869">
    <property type="entry name" value="J_dom_sf"/>
</dbReference>
<gene>
    <name evidence="3" type="ORF">E8E12_002087</name>
</gene>
<feature type="compositionally biased region" description="Polar residues" evidence="1">
    <location>
        <begin position="82"/>
        <end position="104"/>
    </location>
</feature>